<evidence type="ECO:0008006" key="3">
    <source>
        <dbReference type="Google" id="ProtNLM"/>
    </source>
</evidence>
<accession>A0A420J5Y1</accession>
<sequence>MENLRGEITNFGKQINLSNGTASQGNVDGDYSLWEAFVYDFEGFTKTTFDNADKDLLRKFRDFLRSNGVFVFKQHEWTDEDIRDQMNDAQGLNSNIITHSNSIIKPFQNTSQINSPIKTKNDSSQTKPQISTSGRDLVNLMKMYDRKLKYSGFQDGFDFKLTIFYDLCTKAGINPDAYSSSFSTMLRDDALDYFYDSINHQGLSFNIMCSMIKYHFEKEEHKKAMMTTQNSIHTQRGLSSEFRSEKCLRVKVINAYNDIEACAYACLKPSSSLEGLCSDLRSSMITFNRIRETNHPSSNQNIYTGRLYRGANHKFRPQNSKLMSKKKCFVCNKEGCWSNKNSEEERSIAINKFKQSFQKSVNKNDDKHVHQYISESENCEQDNSNWEYTHCDSNEEELQYDLEAIVNDAQLFEDETNQLISSIDSTSIFITEFGDINGQHTISKFNDLSTYHLITKTNLNSLNTDPFAYTTGNGYTSDNYFGIMIDTGASNRSTADYGQFMAYKSVNKNTFISTSKA</sequence>
<comment type="caution">
    <text evidence="1">The sequence shown here is derived from an EMBL/GenBank/DDBJ whole genome shotgun (WGS) entry which is preliminary data.</text>
</comment>
<protein>
    <recommendedName>
        <fullName evidence="3">Integrase and RNaseH domain-containing protein</fullName>
    </recommendedName>
</protein>
<dbReference type="EMBL" id="MCBS01017379">
    <property type="protein sequence ID" value="RKF82229.1"/>
    <property type="molecule type" value="Genomic_DNA"/>
</dbReference>
<reference evidence="1 2" key="1">
    <citation type="journal article" date="2018" name="BMC Genomics">
        <title>Comparative genome analyses reveal sequence features reflecting distinct modes of host-adaptation between dicot and monocot powdery mildew.</title>
        <authorList>
            <person name="Wu Y."/>
            <person name="Ma X."/>
            <person name="Pan Z."/>
            <person name="Kale S.D."/>
            <person name="Song Y."/>
            <person name="King H."/>
            <person name="Zhang Q."/>
            <person name="Presley C."/>
            <person name="Deng X."/>
            <person name="Wei C.I."/>
            <person name="Xiao S."/>
        </authorList>
    </citation>
    <scope>NUCLEOTIDE SEQUENCE [LARGE SCALE GENOMIC DNA]</scope>
    <source>
        <strain evidence="1">UMSG1</strain>
    </source>
</reference>
<proteinExistence type="predicted"/>
<gene>
    <name evidence="1" type="ORF">GcM1_173008</name>
</gene>
<name>A0A420J5Y1_9PEZI</name>
<dbReference type="AlphaFoldDB" id="A0A420J5Y1"/>
<feature type="non-terminal residue" evidence="1">
    <location>
        <position position="517"/>
    </location>
</feature>
<organism evidence="1 2">
    <name type="scientific">Golovinomyces cichoracearum</name>
    <dbReference type="NCBI Taxonomy" id="62708"/>
    <lineage>
        <taxon>Eukaryota</taxon>
        <taxon>Fungi</taxon>
        <taxon>Dikarya</taxon>
        <taxon>Ascomycota</taxon>
        <taxon>Pezizomycotina</taxon>
        <taxon>Leotiomycetes</taxon>
        <taxon>Erysiphales</taxon>
        <taxon>Erysiphaceae</taxon>
        <taxon>Golovinomyces</taxon>
    </lineage>
</organism>
<dbReference type="Proteomes" id="UP000285326">
    <property type="component" value="Unassembled WGS sequence"/>
</dbReference>
<evidence type="ECO:0000313" key="1">
    <source>
        <dbReference type="EMBL" id="RKF82229.1"/>
    </source>
</evidence>
<evidence type="ECO:0000313" key="2">
    <source>
        <dbReference type="Proteomes" id="UP000285326"/>
    </source>
</evidence>